<dbReference type="Gene3D" id="1.10.1520.10">
    <property type="entry name" value="Ribonuclease III domain"/>
    <property type="match status" value="1"/>
</dbReference>
<dbReference type="KEGG" id="yli:2908519"/>
<sequence length="207" mass="22642">MKFSHKHRYTLTLQSSTNSTPTMFGRLFTRQLSYQQRRIPRSAILQGPVTLDVLAKDSTRPYGLSESKKEIDALKSSLSDSVSGLEDSLLLQVLTHKSFAGGLPSHNEKLAFVGRKFFPVSVLSHNLSKEASSDPVKALESLNFDLSGFAAKNGLEKLVYWNTKGVTNATPSSKITSGSVYALVGAILLKKGEKAAHEFAQKVVQQN</sequence>
<dbReference type="Proteomes" id="UP000256601">
    <property type="component" value="Unassembled WGS sequence"/>
</dbReference>
<dbReference type="InterPro" id="IPR036389">
    <property type="entry name" value="RNase_III_sf"/>
</dbReference>
<gene>
    <name evidence="3" type="ORF">B0I71DRAFT_127313</name>
    <name evidence="2" type="ORF">YALI1_F09896g</name>
</gene>
<proteinExistence type="predicted"/>
<evidence type="ECO:0000313" key="3">
    <source>
        <dbReference type="EMBL" id="RDW28589.1"/>
    </source>
</evidence>
<evidence type="ECO:0000313" key="2">
    <source>
        <dbReference type="EMBL" id="AOW06774.1"/>
    </source>
</evidence>
<dbReference type="PANTHER" id="PTHR28160:SF1">
    <property type="entry name" value="LARGE RIBOSOMAL SUBUNIT PROTEIN ML57"/>
    <property type="match status" value="1"/>
</dbReference>
<dbReference type="EMBL" id="CP017558">
    <property type="protein sequence ID" value="AOW06774.1"/>
    <property type="molecule type" value="Genomic_DNA"/>
</dbReference>
<dbReference type="VEuPathDB" id="FungiDB:YALI0_F06732g"/>
<dbReference type="GO" id="GO:0003735">
    <property type="term" value="F:structural constituent of ribosome"/>
    <property type="evidence" value="ECO:0007669"/>
    <property type="project" value="InterPro"/>
</dbReference>
<dbReference type="GO" id="GO:0004525">
    <property type="term" value="F:ribonuclease III activity"/>
    <property type="evidence" value="ECO:0007669"/>
    <property type="project" value="InterPro"/>
</dbReference>
<organism evidence="2 4">
    <name type="scientific">Yarrowia lipolytica</name>
    <name type="common">Candida lipolytica</name>
    <dbReference type="NCBI Taxonomy" id="4952"/>
    <lineage>
        <taxon>Eukaryota</taxon>
        <taxon>Fungi</taxon>
        <taxon>Dikarya</taxon>
        <taxon>Ascomycota</taxon>
        <taxon>Saccharomycotina</taxon>
        <taxon>Dipodascomycetes</taxon>
        <taxon>Dipodascales</taxon>
        <taxon>Dipodascales incertae sedis</taxon>
        <taxon>Yarrowia</taxon>
    </lineage>
</organism>
<evidence type="ECO:0000313" key="4">
    <source>
        <dbReference type="Proteomes" id="UP000182444"/>
    </source>
</evidence>
<reference evidence="3 5" key="2">
    <citation type="submission" date="2018-07" db="EMBL/GenBank/DDBJ databases">
        <title>Draft Genome Assemblies for Five Robust Yarrowia lipolytica Strains Exhibiting High Lipid Production and Pentose Sugar Utilization and Sugar Alcohol Secretion from Undetoxified Lignocellulosic Biomass Hydrolysates.</title>
        <authorList>
            <consortium name="DOE Joint Genome Institute"/>
            <person name="Walker C."/>
            <person name="Ryu S."/>
            <person name="Na H."/>
            <person name="Zane M."/>
            <person name="LaButti K."/>
            <person name="Lipzen A."/>
            <person name="Haridas S."/>
            <person name="Barry K."/>
            <person name="Grigoriev I.V."/>
            <person name="Quarterman J."/>
            <person name="Slininger P."/>
            <person name="Dien B."/>
            <person name="Trinh C.T."/>
        </authorList>
    </citation>
    <scope>NUCLEOTIDE SEQUENCE [LARGE SCALE GENOMIC DNA]</scope>
    <source>
        <strain evidence="3 5">YB392</strain>
    </source>
</reference>
<dbReference type="Pfam" id="PF14622">
    <property type="entry name" value="Ribonucleas_3_3"/>
    <property type="match status" value="1"/>
</dbReference>
<name>A0A1H6PM26_YARLL</name>
<accession>A0A1H6PM26</accession>
<dbReference type="EMBL" id="KZ857325">
    <property type="protein sequence ID" value="RDW28589.1"/>
    <property type="molecule type" value="Genomic_DNA"/>
</dbReference>
<dbReference type="GO" id="GO:0006396">
    <property type="term" value="P:RNA processing"/>
    <property type="evidence" value="ECO:0007669"/>
    <property type="project" value="InterPro"/>
</dbReference>
<dbReference type="AlphaFoldDB" id="A0A1H6PM26"/>
<feature type="domain" description="RNase III" evidence="1">
    <location>
        <begin position="87"/>
        <end position="203"/>
    </location>
</feature>
<dbReference type="SUPFAM" id="SSF69065">
    <property type="entry name" value="RNase III domain-like"/>
    <property type="match status" value="1"/>
</dbReference>
<reference evidence="2 4" key="1">
    <citation type="journal article" date="2016" name="PLoS ONE">
        <title>Sequence Assembly of Yarrowia lipolytica Strain W29/CLIB89 Shows Transposable Element Diversity.</title>
        <authorList>
            <person name="Magnan C."/>
            <person name="Yu J."/>
            <person name="Chang I."/>
            <person name="Jahn E."/>
            <person name="Kanomata Y."/>
            <person name="Wu J."/>
            <person name="Zeller M."/>
            <person name="Oakes M."/>
            <person name="Baldi P."/>
            <person name="Sandmeyer S."/>
        </authorList>
    </citation>
    <scope>NUCLEOTIDE SEQUENCE [LARGE SCALE GENOMIC DNA]</scope>
    <source>
        <strain evidence="2">CLIB89</strain>
        <strain evidence="4">CLIB89(W29)</strain>
    </source>
</reference>
<dbReference type="GO" id="GO:0032543">
    <property type="term" value="P:mitochondrial translation"/>
    <property type="evidence" value="ECO:0007669"/>
    <property type="project" value="InterPro"/>
</dbReference>
<dbReference type="GeneID" id="2908519"/>
<dbReference type="eggNOG" id="ENOG502RXWY">
    <property type="taxonomic scope" value="Eukaryota"/>
</dbReference>
<evidence type="ECO:0000259" key="1">
    <source>
        <dbReference type="Pfam" id="PF14622"/>
    </source>
</evidence>
<dbReference type="VEuPathDB" id="FungiDB:YALI1_F09896g"/>
<dbReference type="InterPro" id="IPR040030">
    <property type="entry name" value="Ribosomal_mL57"/>
</dbReference>
<dbReference type="PANTHER" id="PTHR28160">
    <property type="entry name" value="54S RIBOSOMAL PROTEIN L15, MITOCHONDRIAL"/>
    <property type="match status" value="1"/>
</dbReference>
<dbReference type="Proteomes" id="UP000182444">
    <property type="component" value="Chromosome 1F"/>
</dbReference>
<protein>
    <submittedName>
        <fullName evidence="3">Ribonuclease-III-like-domain-containing protein</fullName>
    </submittedName>
</protein>
<evidence type="ECO:0000313" key="5">
    <source>
        <dbReference type="Proteomes" id="UP000256601"/>
    </source>
</evidence>
<dbReference type="GO" id="GO:0005762">
    <property type="term" value="C:mitochondrial large ribosomal subunit"/>
    <property type="evidence" value="ECO:0007669"/>
    <property type="project" value="InterPro"/>
</dbReference>
<dbReference type="InterPro" id="IPR000999">
    <property type="entry name" value="RNase_III_dom"/>
</dbReference>